<dbReference type="SUPFAM" id="SSF51261">
    <property type="entry name" value="Duplicated hybrid motif"/>
    <property type="match status" value="1"/>
</dbReference>
<dbReference type="InterPro" id="IPR016047">
    <property type="entry name" value="M23ase_b-sheet_dom"/>
</dbReference>
<keyword evidence="5" id="KW-0862">Zinc</keyword>
<keyword evidence="6" id="KW-0482">Metalloprotease</keyword>
<evidence type="ECO:0000313" key="9">
    <source>
        <dbReference type="EMBL" id="OYD15813.1"/>
    </source>
</evidence>
<feature type="domain" description="M23ase beta-sheet core" evidence="8">
    <location>
        <begin position="276"/>
        <end position="372"/>
    </location>
</feature>
<evidence type="ECO:0000256" key="1">
    <source>
        <dbReference type="ARBA" id="ARBA00001947"/>
    </source>
</evidence>
<dbReference type="GO" id="GO:0046872">
    <property type="term" value="F:metal ion binding"/>
    <property type="evidence" value="ECO:0007669"/>
    <property type="project" value="UniProtKB-KW"/>
</dbReference>
<proteinExistence type="predicted"/>
<gene>
    <name evidence="9" type="ORF">CH330_04725</name>
</gene>
<dbReference type="Proteomes" id="UP000215559">
    <property type="component" value="Unassembled WGS sequence"/>
</dbReference>
<protein>
    <recommendedName>
        <fullName evidence="8">M23ase beta-sheet core domain-containing protein</fullName>
    </recommendedName>
</protein>
<dbReference type="EMBL" id="NOZP01000083">
    <property type="protein sequence ID" value="OYD15813.1"/>
    <property type="molecule type" value="Genomic_DNA"/>
</dbReference>
<comment type="caution">
    <text evidence="9">The sequence shown here is derived from an EMBL/GenBank/DDBJ whole genome shotgun (WGS) entry which is preliminary data.</text>
</comment>
<keyword evidence="7" id="KW-0812">Transmembrane</keyword>
<evidence type="ECO:0000256" key="2">
    <source>
        <dbReference type="ARBA" id="ARBA00022670"/>
    </source>
</evidence>
<dbReference type="InterPro" id="IPR011055">
    <property type="entry name" value="Dup_hybrid_motif"/>
</dbReference>
<dbReference type="Pfam" id="PF01551">
    <property type="entry name" value="Peptidase_M23"/>
    <property type="match status" value="1"/>
</dbReference>
<dbReference type="AlphaFoldDB" id="A0A235BTM4"/>
<name>A0A235BTM4_UNCW3</name>
<dbReference type="CDD" id="cd12797">
    <property type="entry name" value="M23_peptidase"/>
    <property type="match status" value="1"/>
</dbReference>
<accession>A0A235BTM4</accession>
<evidence type="ECO:0000256" key="3">
    <source>
        <dbReference type="ARBA" id="ARBA00022723"/>
    </source>
</evidence>
<dbReference type="GO" id="GO:0006508">
    <property type="term" value="P:proteolysis"/>
    <property type="evidence" value="ECO:0007669"/>
    <property type="project" value="UniProtKB-KW"/>
</dbReference>
<sequence>MEYIKSRRFTPTAIVIIVLVVLGIVALLLRLGCWEKPQVCGPLLPCLDSSYVFEDTVQRNEVLAGMLARMLMSKGLINKTHDALANAGFDFRMLKPGDLVTFTYHGLDLVGITYHKDLVTNYDVRFDSSGALGTRTTKPVDTVRTAISGIIKGSLWNSILGVGEQPWLVINFAEILKYDVDFFTESSKEDSFQMLVDKLFVDTVFYKYGRIHAVHYKGRTVNTYGFFYCDPRGHWDYYNRKGQSLRKTVLRSPLQFSRITSHFGMRFHPIKKTRLMHYGVDYGAPLGTPVSAIADGIVTISRRYGGYGKLVEIRHNGVLKSRYGHLSRYGSGIRQGRRVHQGQVIGYIGSTGLSTGPHLYFEIWKNGTRVNPEKIIPPRARPVSKKYRKAFDRIKAECLENLRSEIADKLDS</sequence>
<organism evidence="9 10">
    <name type="scientific">candidate division WOR-3 bacterium JGI_Cruoil_03_51_56</name>
    <dbReference type="NCBI Taxonomy" id="1973747"/>
    <lineage>
        <taxon>Bacteria</taxon>
        <taxon>Bacteria division WOR-3</taxon>
    </lineage>
</organism>
<evidence type="ECO:0000256" key="7">
    <source>
        <dbReference type="SAM" id="Phobius"/>
    </source>
</evidence>
<keyword evidence="2" id="KW-0645">Protease</keyword>
<evidence type="ECO:0000256" key="6">
    <source>
        <dbReference type="ARBA" id="ARBA00023049"/>
    </source>
</evidence>
<reference evidence="9 10" key="1">
    <citation type="submission" date="2017-07" db="EMBL/GenBank/DDBJ databases">
        <title>Recovery of genomes from metagenomes via a dereplication, aggregation, and scoring strategy.</title>
        <authorList>
            <person name="Sieber C.M."/>
            <person name="Probst A.J."/>
            <person name="Sharrar A."/>
            <person name="Thomas B.C."/>
            <person name="Hess M."/>
            <person name="Tringe S.G."/>
            <person name="Banfield J.F."/>
        </authorList>
    </citation>
    <scope>NUCLEOTIDE SEQUENCE [LARGE SCALE GENOMIC DNA]</scope>
    <source>
        <strain evidence="9">JGI_Cruoil_03_51_56</strain>
    </source>
</reference>
<evidence type="ECO:0000259" key="8">
    <source>
        <dbReference type="Pfam" id="PF01551"/>
    </source>
</evidence>
<dbReference type="Gene3D" id="2.70.70.10">
    <property type="entry name" value="Glucose Permease (Domain IIA)"/>
    <property type="match status" value="1"/>
</dbReference>
<evidence type="ECO:0000256" key="4">
    <source>
        <dbReference type="ARBA" id="ARBA00022801"/>
    </source>
</evidence>
<comment type="cofactor">
    <cofactor evidence="1">
        <name>Zn(2+)</name>
        <dbReference type="ChEBI" id="CHEBI:29105"/>
    </cofactor>
</comment>
<keyword evidence="4" id="KW-0378">Hydrolase</keyword>
<dbReference type="PANTHER" id="PTHR21666:SF288">
    <property type="entry name" value="CELL DIVISION PROTEIN YTFB"/>
    <property type="match status" value="1"/>
</dbReference>
<keyword evidence="7" id="KW-0472">Membrane</keyword>
<evidence type="ECO:0000256" key="5">
    <source>
        <dbReference type="ARBA" id="ARBA00022833"/>
    </source>
</evidence>
<keyword evidence="7" id="KW-1133">Transmembrane helix</keyword>
<dbReference type="Gene3D" id="3.10.450.350">
    <property type="match status" value="1"/>
</dbReference>
<dbReference type="GO" id="GO:0004222">
    <property type="term" value="F:metalloendopeptidase activity"/>
    <property type="evidence" value="ECO:0007669"/>
    <property type="project" value="TreeGrafter"/>
</dbReference>
<feature type="transmembrane region" description="Helical" evidence="7">
    <location>
        <begin position="12"/>
        <end position="32"/>
    </location>
</feature>
<dbReference type="InterPro" id="IPR050570">
    <property type="entry name" value="Cell_wall_metabolism_enzyme"/>
</dbReference>
<evidence type="ECO:0000313" key="10">
    <source>
        <dbReference type="Proteomes" id="UP000215559"/>
    </source>
</evidence>
<keyword evidence="3" id="KW-0479">Metal-binding</keyword>
<dbReference type="PANTHER" id="PTHR21666">
    <property type="entry name" value="PEPTIDASE-RELATED"/>
    <property type="match status" value="1"/>
</dbReference>